<sequence length="307" mass="33108">MKNKHWIGVDFGGTNIRIGLFNHENKLVCENKFLTEANRGPEYIIANLKQNIQMVKGDHDIGGIGIGMPGPLNPYEGIVLGPVNLPGWDFVPLADRITEYFGIPCYIENDCNVAALAESLEGAGKGYPIVFYITVSTGVGGGLCIHGEILSGASGNAGEIGNIIVSDKPVKHSFLNSGSLEGMASGTSILKLAQKRGLKVNHAHEVFKLARENNETAREIAASAMDSLARGMAAIAHVVEPHIFILGGGVSTAVPNFAAEMKERFEQYIYPVMRGKIQVELSQFNEPGMIGAMYLVKKKVTRLNNKT</sequence>
<dbReference type="STRING" id="1424294.Gferi_06700"/>
<dbReference type="PANTHER" id="PTHR18964">
    <property type="entry name" value="ROK (REPRESSOR, ORF, KINASE) FAMILY"/>
    <property type="match status" value="1"/>
</dbReference>
<protein>
    <recommendedName>
        <fullName evidence="4">Glucokinase</fullName>
    </recommendedName>
</protein>
<dbReference type="OrthoDB" id="9810372at2"/>
<evidence type="ECO:0000256" key="1">
    <source>
        <dbReference type="ARBA" id="ARBA00006479"/>
    </source>
</evidence>
<dbReference type="InterPro" id="IPR043129">
    <property type="entry name" value="ATPase_NBD"/>
</dbReference>
<accession>A0A1D8GEG6</accession>
<dbReference type="KEGG" id="gfe:Gferi_06700"/>
<comment type="similarity">
    <text evidence="1">Belongs to the ROK (NagC/XylR) family.</text>
</comment>
<dbReference type="Pfam" id="PF00480">
    <property type="entry name" value="ROK"/>
    <property type="match status" value="1"/>
</dbReference>
<keyword evidence="3" id="KW-1185">Reference proteome</keyword>
<dbReference type="SUPFAM" id="SSF53067">
    <property type="entry name" value="Actin-like ATPase domain"/>
    <property type="match status" value="1"/>
</dbReference>
<gene>
    <name evidence="2" type="ORF">Gferi_06700</name>
</gene>
<dbReference type="Gene3D" id="3.30.420.40">
    <property type="match status" value="2"/>
</dbReference>
<evidence type="ECO:0008006" key="4">
    <source>
        <dbReference type="Google" id="ProtNLM"/>
    </source>
</evidence>
<name>A0A1D8GEG6_9FIRM</name>
<dbReference type="RefSeq" id="WP_069974850.1">
    <property type="nucleotide sequence ID" value="NZ_CP017269.1"/>
</dbReference>
<dbReference type="InterPro" id="IPR000600">
    <property type="entry name" value="ROK"/>
</dbReference>
<organism evidence="2 3">
    <name type="scientific">Geosporobacter ferrireducens</name>
    <dbReference type="NCBI Taxonomy" id="1424294"/>
    <lineage>
        <taxon>Bacteria</taxon>
        <taxon>Bacillati</taxon>
        <taxon>Bacillota</taxon>
        <taxon>Clostridia</taxon>
        <taxon>Peptostreptococcales</taxon>
        <taxon>Thermotaleaceae</taxon>
        <taxon>Geosporobacter</taxon>
    </lineage>
</organism>
<reference evidence="2 3" key="1">
    <citation type="submission" date="2016-09" db="EMBL/GenBank/DDBJ databases">
        <title>Genomic analysis reveals versatility of anaerobic energy metabolism of Geosporobacter ferrireducens IRF9 of phylum Firmicutes.</title>
        <authorList>
            <person name="Kim S.-J."/>
        </authorList>
    </citation>
    <scope>NUCLEOTIDE SEQUENCE [LARGE SCALE GENOMIC DNA]</scope>
    <source>
        <strain evidence="2 3">IRF9</strain>
    </source>
</reference>
<evidence type="ECO:0000313" key="3">
    <source>
        <dbReference type="Proteomes" id="UP000095743"/>
    </source>
</evidence>
<dbReference type="Proteomes" id="UP000095743">
    <property type="component" value="Chromosome"/>
</dbReference>
<dbReference type="EMBL" id="CP017269">
    <property type="protein sequence ID" value="AOT69284.1"/>
    <property type="molecule type" value="Genomic_DNA"/>
</dbReference>
<dbReference type="PANTHER" id="PTHR18964:SF165">
    <property type="entry name" value="BETA-GLUCOSIDE KINASE"/>
    <property type="match status" value="1"/>
</dbReference>
<evidence type="ECO:0000313" key="2">
    <source>
        <dbReference type="EMBL" id="AOT69284.1"/>
    </source>
</evidence>
<dbReference type="AlphaFoldDB" id="A0A1D8GEG6"/>
<proteinExistence type="inferred from homology"/>